<evidence type="ECO:0000313" key="9">
    <source>
        <dbReference type="Proteomes" id="UP000570823"/>
    </source>
</evidence>
<dbReference type="GO" id="GO:0042777">
    <property type="term" value="P:proton motive force-driven plasma membrane ATP synthesis"/>
    <property type="evidence" value="ECO:0007669"/>
    <property type="project" value="UniProtKB-UniRule"/>
</dbReference>
<protein>
    <recommendedName>
        <fullName evidence="7">A-type ATP synthase subunit F</fullName>
    </recommendedName>
</protein>
<evidence type="ECO:0000256" key="3">
    <source>
        <dbReference type="ARBA" id="ARBA00022781"/>
    </source>
</evidence>
<dbReference type="InterPro" id="IPR008218">
    <property type="entry name" value="ATPase_V1-cplx_f_g_su"/>
</dbReference>
<dbReference type="Gene3D" id="3.40.50.10580">
    <property type="entry name" value="ATPase, V1 complex, subunit F"/>
    <property type="match status" value="1"/>
</dbReference>
<accession>A0A7K4HQY8</accession>
<dbReference type="InterPro" id="IPR022944">
    <property type="entry name" value="ATPase_V1-cplx_fsu_bac/arc"/>
</dbReference>
<evidence type="ECO:0000256" key="6">
    <source>
        <dbReference type="ARBA" id="ARBA00023310"/>
    </source>
</evidence>
<dbReference type="HAMAP" id="MF_00312">
    <property type="entry name" value="ATP_synth_F_arch"/>
    <property type="match status" value="1"/>
</dbReference>
<evidence type="ECO:0000313" key="8">
    <source>
        <dbReference type="EMBL" id="NVO67447.1"/>
    </source>
</evidence>
<keyword evidence="9" id="KW-1185">Reference proteome</keyword>
<organism evidence="8 9">
    <name type="scientific">Methanofollis tationis</name>
    <dbReference type="NCBI Taxonomy" id="81417"/>
    <lineage>
        <taxon>Archaea</taxon>
        <taxon>Methanobacteriati</taxon>
        <taxon>Methanobacteriota</taxon>
        <taxon>Stenosarchaea group</taxon>
        <taxon>Methanomicrobia</taxon>
        <taxon>Methanomicrobiales</taxon>
        <taxon>Methanomicrobiaceae</taxon>
        <taxon>Methanofollis</taxon>
    </lineage>
</organism>
<sequence length="101" mass="11005">MVEIAVVGQAEFVIGFRLAGIQKTIAVGDDEALKNTVINVLKDSSVGILVLSSSDMNRLPLRLRNQLEESVKPTVIAVGEEEGGLSMRERIKRSVGVDLWK</sequence>
<evidence type="ECO:0000256" key="1">
    <source>
        <dbReference type="ARBA" id="ARBA00010148"/>
    </source>
</evidence>
<comment type="similarity">
    <text evidence="1 7">Belongs to the V-ATPase F subunit family.</text>
</comment>
<keyword evidence="4 7" id="KW-0406">Ion transport</keyword>
<dbReference type="Proteomes" id="UP000570823">
    <property type="component" value="Unassembled WGS sequence"/>
</dbReference>
<comment type="subcellular location">
    <subcellularLocation>
        <location evidence="7">Cell membrane</location>
        <topology evidence="7">Peripheral membrane protein</topology>
    </subcellularLocation>
</comment>
<gene>
    <name evidence="7" type="primary">atpF</name>
    <name evidence="8" type="ORF">HWN36_09050</name>
</gene>
<dbReference type="AlphaFoldDB" id="A0A7K4HQY8"/>
<dbReference type="GO" id="GO:0005524">
    <property type="term" value="F:ATP binding"/>
    <property type="evidence" value="ECO:0007669"/>
    <property type="project" value="UniProtKB-UniRule"/>
</dbReference>
<proteinExistence type="inferred from homology"/>
<keyword evidence="6 7" id="KW-0066">ATP synthesis</keyword>
<dbReference type="EMBL" id="JABXWR010000001">
    <property type="protein sequence ID" value="NVO67447.1"/>
    <property type="molecule type" value="Genomic_DNA"/>
</dbReference>
<dbReference type="SUPFAM" id="SSF159468">
    <property type="entry name" value="AtpF-like"/>
    <property type="match status" value="1"/>
</dbReference>
<evidence type="ECO:0000256" key="7">
    <source>
        <dbReference type="HAMAP-Rule" id="MF_00312"/>
    </source>
</evidence>
<comment type="subunit">
    <text evidence="7">Has multiple subunits with at least A(3), B(3), C, D, E, F, H, I and proteolipid K(x).</text>
</comment>
<dbReference type="GO" id="GO:0046961">
    <property type="term" value="F:proton-transporting ATPase activity, rotational mechanism"/>
    <property type="evidence" value="ECO:0007669"/>
    <property type="project" value="InterPro"/>
</dbReference>
<dbReference type="NCBIfam" id="NF002577">
    <property type="entry name" value="PRK02228.1"/>
    <property type="match status" value="1"/>
</dbReference>
<evidence type="ECO:0000256" key="5">
    <source>
        <dbReference type="ARBA" id="ARBA00023136"/>
    </source>
</evidence>
<evidence type="ECO:0000256" key="4">
    <source>
        <dbReference type="ARBA" id="ARBA00023065"/>
    </source>
</evidence>
<dbReference type="RefSeq" id="WP_004040142.1">
    <property type="nucleotide sequence ID" value="NZ_JABXWR010000001.1"/>
</dbReference>
<dbReference type="InterPro" id="IPR036906">
    <property type="entry name" value="ATPase_V1_fsu_sf"/>
</dbReference>
<evidence type="ECO:0000256" key="2">
    <source>
        <dbReference type="ARBA" id="ARBA00022448"/>
    </source>
</evidence>
<comment type="caution">
    <text evidence="8">The sequence shown here is derived from an EMBL/GenBank/DDBJ whole genome shotgun (WGS) entry which is preliminary data.</text>
</comment>
<keyword evidence="3 7" id="KW-0375">Hydrogen ion transport</keyword>
<comment type="function">
    <text evidence="7">Component of the A-type ATP synthase that produces ATP from ADP in the presence of a proton gradient across the membrane.</text>
</comment>
<keyword evidence="7" id="KW-1003">Cell membrane</keyword>
<name>A0A7K4HQY8_9EURY</name>
<dbReference type="GO" id="GO:0046933">
    <property type="term" value="F:proton-transporting ATP synthase activity, rotational mechanism"/>
    <property type="evidence" value="ECO:0007669"/>
    <property type="project" value="UniProtKB-UniRule"/>
</dbReference>
<dbReference type="OrthoDB" id="24971at2157"/>
<dbReference type="GO" id="GO:0005886">
    <property type="term" value="C:plasma membrane"/>
    <property type="evidence" value="ECO:0007669"/>
    <property type="project" value="UniProtKB-SubCell"/>
</dbReference>
<dbReference type="Pfam" id="PF01990">
    <property type="entry name" value="ATP-synt_F"/>
    <property type="match status" value="1"/>
</dbReference>
<keyword evidence="5 7" id="KW-0472">Membrane</keyword>
<reference evidence="8 9" key="1">
    <citation type="submission" date="2020-06" db="EMBL/GenBank/DDBJ databases">
        <title>Methanofollis fontis sp. nov., a methanogen isolated from marine sediments near a cold seep at Four-Way Closure Ridge offshore southwestern Taiwan.</title>
        <authorList>
            <person name="Chen S.-C."/>
            <person name="Teng N.-H."/>
            <person name="Lin Y.-S."/>
            <person name="Lai M.-C."/>
            <person name="Chen H.-H."/>
            <person name="Wang C.-C."/>
        </authorList>
    </citation>
    <scope>NUCLEOTIDE SEQUENCE [LARGE SCALE GENOMIC DNA]</scope>
    <source>
        <strain evidence="8 9">DSM 2702</strain>
    </source>
</reference>
<keyword evidence="2 7" id="KW-0813">Transport</keyword>